<dbReference type="Proteomes" id="UP000824162">
    <property type="component" value="Unassembled WGS sequence"/>
</dbReference>
<dbReference type="GO" id="GO:0009055">
    <property type="term" value="F:electron transfer activity"/>
    <property type="evidence" value="ECO:0007669"/>
    <property type="project" value="InterPro"/>
</dbReference>
<accession>A0A9D1TM51</accession>
<dbReference type="SUPFAM" id="SSF52218">
    <property type="entry name" value="Flavoproteins"/>
    <property type="match status" value="1"/>
</dbReference>
<dbReference type="InterPro" id="IPR045761">
    <property type="entry name" value="ODP_dom"/>
</dbReference>
<name>A0A9D1TM51_9FIRM</name>
<dbReference type="GO" id="GO:0016651">
    <property type="term" value="F:oxidoreductase activity, acting on NAD(P)H"/>
    <property type="evidence" value="ECO:0007669"/>
    <property type="project" value="UniProtKB-ARBA"/>
</dbReference>
<dbReference type="PROSITE" id="PS50902">
    <property type="entry name" value="FLAVODOXIN_LIKE"/>
    <property type="match status" value="1"/>
</dbReference>
<dbReference type="PANTHER" id="PTHR43717:SF1">
    <property type="entry name" value="ANAEROBIC NITRIC OXIDE REDUCTASE FLAVORUBREDOXIN"/>
    <property type="match status" value="1"/>
</dbReference>
<dbReference type="InterPro" id="IPR001279">
    <property type="entry name" value="Metallo-B-lactamas"/>
</dbReference>
<dbReference type="PIRSF" id="PIRSF005243">
    <property type="entry name" value="ROO"/>
    <property type="match status" value="1"/>
</dbReference>
<reference evidence="3" key="2">
    <citation type="submission" date="2021-04" db="EMBL/GenBank/DDBJ databases">
        <authorList>
            <person name="Gilroy R."/>
        </authorList>
    </citation>
    <scope>NUCLEOTIDE SEQUENCE</scope>
    <source>
        <strain evidence="3">5790</strain>
    </source>
</reference>
<dbReference type="AlphaFoldDB" id="A0A9D1TM51"/>
<feature type="domain" description="Flavodoxin-like" evidence="2">
    <location>
        <begin position="248"/>
        <end position="387"/>
    </location>
</feature>
<evidence type="ECO:0000313" key="4">
    <source>
        <dbReference type="Proteomes" id="UP000824162"/>
    </source>
</evidence>
<dbReference type="CDD" id="cd07709">
    <property type="entry name" value="flavodiiron_proteins_MBL-fold"/>
    <property type="match status" value="1"/>
</dbReference>
<dbReference type="InterPro" id="IPR008254">
    <property type="entry name" value="Flavodoxin/NO_synth"/>
</dbReference>
<evidence type="ECO:0000313" key="3">
    <source>
        <dbReference type="EMBL" id="HIV86445.1"/>
    </source>
</evidence>
<comment type="similarity">
    <text evidence="1">In the N-terminal section; belongs to the zinc metallo-hydrolase group 3 family.</text>
</comment>
<gene>
    <name evidence="3" type="ORF">H9900_06545</name>
</gene>
<dbReference type="InterPro" id="IPR026816">
    <property type="entry name" value="Flavodoxin_dom"/>
</dbReference>
<proteinExistence type="inferred from homology"/>
<dbReference type="SUPFAM" id="SSF56281">
    <property type="entry name" value="Metallo-hydrolase/oxidoreductase"/>
    <property type="match status" value="1"/>
</dbReference>
<evidence type="ECO:0000256" key="1">
    <source>
        <dbReference type="ARBA" id="ARBA00007121"/>
    </source>
</evidence>
<dbReference type="InterPro" id="IPR036866">
    <property type="entry name" value="RibonucZ/Hydroxyglut_hydro"/>
</dbReference>
<dbReference type="InterPro" id="IPR016440">
    <property type="entry name" value="Rubredoxin-O_OxRdtase"/>
</dbReference>
<reference evidence="3" key="1">
    <citation type="journal article" date="2021" name="PeerJ">
        <title>Extensive microbial diversity within the chicken gut microbiome revealed by metagenomics and culture.</title>
        <authorList>
            <person name="Gilroy R."/>
            <person name="Ravi A."/>
            <person name="Getino M."/>
            <person name="Pursley I."/>
            <person name="Horton D.L."/>
            <person name="Alikhan N.F."/>
            <person name="Baker D."/>
            <person name="Gharbi K."/>
            <person name="Hall N."/>
            <person name="Watson M."/>
            <person name="Adriaenssens E.M."/>
            <person name="Foster-Nyarko E."/>
            <person name="Jarju S."/>
            <person name="Secka A."/>
            <person name="Antonio M."/>
            <person name="Oren A."/>
            <person name="Chaudhuri R.R."/>
            <person name="La Ragione R."/>
            <person name="Hildebrand F."/>
            <person name="Pallen M.J."/>
        </authorList>
    </citation>
    <scope>NUCLEOTIDE SEQUENCE</scope>
    <source>
        <strain evidence="3">5790</strain>
    </source>
</reference>
<dbReference type="Gene3D" id="3.40.50.360">
    <property type="match status" value="1"/>
</dbReference>
<dbReference type="PANTHER" id="PTHR43717">
    <property type="entry name" value="ANAEROBIC NITRIC OXIDE REDUCTASE FLAVORUBREDOXIN"/>
    <property type="match status" value="1"/>
</dbReference>
<dbReference type="Pfam" id="PF19583">
    <property type="entry name" value="ODP"/>
    <property type="match status" value="1"/>
</dbReference>
<comment type="caution">
    <text evidence="3">The sequence shown here is derived from an EMBL/GenBank/DDBJ whole genome shotgun (WGS) entry which is preliminary data.</text>
</comment>
<dbReference type="SMART" id="SM00849">
    <property type="entry name" value="Lactamase_B"/>
    <property type="match status" value="1"/>
</dbReference>
<dbReference type="GO" id="GO:0010181">
    <property type="term" value="F:FMN binding"/>
    <property type="evidence" value="ECO:0007669"/>
    <property type="project" value="InterPro"/>
</dbReference>
<organism evidence="3 4">
    <name type="scientific">Candidatus Monoglobus merdigallinarum</name>
    <dbReference type="NCBI Taxonomy" id="2838698"/>
    <lineage>
        <taxon>Bacteria</taxon>
        <taxon>Bacillati</taxon>
        <taxon>Bacillota</taxon>
        <taxon>Clostridia</taxon>
        <taxon>Monoglobales</taxon>
        <taxon>Monoglobaceae</taxon>
        <taxon>Monoglobus</taxon>
    </lineage>
</organism>
<dbReference type="GO" id="GO:0046872">
    <property type="term" value="F:metal ion binding"/>
    <property type="evidence" value="ECO:0007669"/>
    <property type="project" value="InterPro"/>
</dbReference>
<sequence>MKYSDITVSDSIKYVGVNDYDLDLFEGQYIIPNGVAYNSYVIFDEKIAVMDTVDKRACSEWLENLEAELGARVPDYLVVQHMEPDHAASIQVLAEKYPDMEIVGNVKTFAMIERFFDIDLSGRKVTVSEGDTLSLGKHNLTFVMAPMIHWPEVMLTYESSEKVLFSADAFGKFGALDTDEDWACEARRYYFNIVGKYGAQVQALLKKAAALDISIICPLHGPVLKENLGYYINLYDIWSSYRPEQEGVFIAYASIYGNTKAGVEFLADELRERGVKVAVSDLSRDDWAEAVEDAFKYDRLVVASPTYDGGIFTSVHEFIEHLKAKTYRNRRVAIIENGTWAPMAGKKIRAEFEAMKDIEIIEPVVTINSAVKAETKEALSKLADAIAAAK</sequence>
<protein>
    <submittedName>
        <fullName evidence="3">FprA family A-type flavoprotein</fullName>
    </submittedName>
</protein>
<evidence type="ECO:0000259" key="2">
    <source>
        <dbReference type="PROSITE" id="PS50902"/>
    </source>
</evidence>
<dbReference type="EMBL" id="DXIJ01000143">
    <property type="protein sequence ID" value="HIV86445.1"/>
    <property type="molecule type" value="Genomic_DNA"/>
</dbReference>
<dbReference type="Pfam" id="PF12724">
    <property type="entry name" value="Flavodoxin_5"/>
    <property type="match status" value="1"/>
</dbReference>
<dbReference type="Gene3D" id="3.60.15.10">
    <property type="entry name" value="Ribonuclease Z/Hydroxyacylglutathione hydrolase-like"/>
    <property type="match status" value="1"/>
</dbReference>
<dbReference type="InterPro" id="IPR029039">
    <property type="entry name" value="Flavoprotein-like_sf"/>
</dbReference>